<comment type="caution">
    <text evidence="1">The sequence shown here is derived from an EMBL/GenBank/DDBJ whole genome shotgun (WGS) entry which is preliminary data.</text>
</comment>
<evidence type="ECO:0000313" key="1">
    <source>
        <dbReference type="EMBL" id="HIV00448.1"/>
    </source>
</evidence>
<protein>
    <submittedName>
        <fullName evidence="1">Uncharacterized protein</fullName>
    </submittedName>
</protein>
<evidence type="ECO:0000313" key="2">
    <source>
        <dbReference type="Proteomes" id="UP000886891"/>
    </source>
</evidence>
<reference evidence="1" key="1">
    <citation type="submission" date="2020-10" db="EMBL/GenBank/DDBJ databases">
        <authorList>
            <person name="Gilroy R."/>
        </authorList>
    </citation>
    <scope>NUCLEOTIDE SEQUENCE</scope>
    <source>
        <strain evidence="1">23406</strain>
    </source>
</reference>
<name>A0A9D1NC79_9FIRM</name>
<reference evidence="1" key="2">
    <citation type="journal article" date="2021" name="PeerJ">
        <title>Extensive microbial diversity within the chicken gut microbiome revealed by metagenomics and culture.</title>
        <authorList>
            <person name="Gilroy R."/>
            <person name="Ravi A."/>
            <person name="Getino M."/>
            <person name="Pursley I."/>
            <person name="Horton D.L."/>
            <person name="Alikhan N.F."/>
            <person name="Baker D."/>
            <person name="Gharbi K."/>
            <person name="Hall N."/>
            <person name="Watson M."/>
            <person name="Adriaenssens E.M."/>
            <person name="Foster-Nyarko E."/>
            <person name="Jarju S."/>
            <person name="Secka A."/>
            <person name="Antonio M."/>
            <person name="Oren A."/>
            <person name="Chaudhuri R.R."/>
            <person name="La Ragione R."/>
            <person name="Hildebrand F."/>
            <person name="Pallen M.J."/>
        </authorList>
    </citation>
    <scope>NUCLEOTIDE SEQUENCE</scope>
    <source>
        <strain evidence="1">23406</strain>
    </source>
</reference>
<gene>
    <name evidence="1" type="ORF">IAB14_04985</name>
</gene>
<dbReference type="EMBL" id="DVOH01000038">
    <property type="protein sequence ID" value="HIV00448.1"/>
    <property type="molecule type" value="Genomic_DNA"/>
</dbReference>
<accession>A0A9D1NC79</accession>
<dbReference type="Proteomes" id="UP000886891">
    <property type="component" value="Unassembled WGS sequence"/>
</dbReference>
<dbReference type="AlphaFoldDB" id="A0A9D1NC79"/>
<sequence length="334" mass="38070">MKKRIATAILLILSIVTVSTLTVGVVKMMYPSVSDQKPIGLDDTNERPAFEAIVSELPPLPALDNQTAAIDFVMTLYDRAQLNYKNAEAAMTMVSSATTTMGVPVYGQRFILKNGTEYWYSEYSEVSKDSGTLGLIVGVFDPYSTEFAKLKYASTAMDEMYVQTTLKPQINEEAPFDQRYTVDWDNAKNLRLTTEKVPIFNADQEGSFRLTDHTVLKETILEVKELTYHADQGYYDIFFLLDHSNPKTTEITRPVLQQSSGAADAAYYYMEMRVQIWDNGYFKYVREINKWSGNRSIIKLDSTIDFESVYYYDAQHTDPDAYQYFDLVKQNATA</sequence>
<organism evidence="1 2">
    <name type="scientific">Candidatus Stercoripulliclostridium merdipullorum</name>
    <dbReference type="NCBI Taxonomy" id="2840952"/>
    <lineage>
        <taxon>Bacteria</taxon>
        <taxon>Bacillati</taxon>
        <taxon>Bacillota</taxon>
        <taxon>Clostridia</taxon>
        <taxon>Eubacteriales</taxon>
        <taxon>Candidatus Stercoripulliclostridium</taxon>
    </lineage>
</organism>
<proteinExistence type="predicted"/>